<feature type="compositionally biased region" description="Low complexity" evidence="1">
    <location>
        <begin position="36"/>
        <end position="45"/>
    </location>
</feature>
<reference evidence="2 3" key="1">
    <citation type="submission" date="2018-07" db="EMBL/GenBank/DDBJ databases">
        <title>Genomic Encyclopedia of Type Strains, Phase IV (KMG-IV): sequencing the most valuable type-strain genomes for metagenomic binning, comparative biology and taxonomic classification.</title>
        <authorList>
            <person name="Goeker M."/>
        </authorList>
    </citation>
    <scope>NUCLEOTIDE SEQUENCE [LARGE SCALE GENOMIC DNA]</scope>
    <source>
        <strain evidence="2 3">DSM 26407</strain>
    </source>
</reference>
<sequence>MQRAHEIANQSLTGRQRQDADTSTRSKQEQEATENGSSPGSGSEPPAERAMVELWEKMSEFYGHRWESQYGQPGGRAYQTWRRGLRGITPKQLAFGLSRCADRGDDWPPPLPTFRRWCQPTPEDLGLPGLEQAYREAVRMAGQHESIRGDWSHPAIYHAATQCGLFELATLTEAKARPLFERAYQIVCRRTLAGEEFAAPIPRALPTRATVVDRTAAKAAVGRLKEILGR</sequence>
<gene>
    <name evidence="2" type="ORF">DFQ59_102414</name>
</gene>
<dbReference type="Proteomes" id="UP000252707">
    <property type="component" value="Unassembled WGS sequence"/>
</dbReference>
<evidence type="ECO:0000313" key="3">
    <source>
        <dbReference type="Proteomes" id="UP000252707"/>
    </source>
</evidence>
<dbReference type="EMBL" id="QPJY01000002">
    <property type="protein sequence ID" value="RCX32061.1"/>
    <property type="molecule type" value="Genomic_DNA"/>
</dbReference>
<comment type="caution">
    <text evidence="2">The sequence shown here is derived from an EMBL/GenBank/DDBJ whole genome shotgun (WGS) entry which is preliminary data.</text>
</comment>
<feature type="compositionally biased region" description="Basic and acidic residues" evidence="1">
    <location>
        <begin position="16"/>
        <end position="30"/>
    </location>
</feature>
<dbReference type="Pfam" id="PF06992">
    <property type="entry name" value="Phage_lambda_P"/>
    <property type="match status" value="1"/>
</dbReference>
<organism evidence="2 3">
    <name type="scientific">Thioalbus denitrificans</name>
    <dbReference type="NCBI Taxonomy" id="547122"/>
    <lineage>
        <taxon>Bacteria</taxon>
        <taxon>Pseudomonadati</taxon>
        <taxon>Pseudomonadota</taxon>
        <taxon>Gammaproteobacteria</taxon>
        <taxon>Chromatiales</taxon>
        <taxon>Ectothiorhodospiraceae</taxon>
        <taxon>Thioalbus</taxon>
    </lineage>
</organism>
<protein>
    <recommendedName>
        <fullName evidence="4">Phage replication protein P</fullName>
    </recommendedName>
</protein>
<evidence type="ECO:0008006" key="4">
    <source>
        <dbReference type="Google" id="ProtNLM"/>
    </source>
</evidence>
<dbReference type="AlphaFoldDB" id="A0A369CER0"/>
<evidence type="ECO:0000313" key="2">
    <source>
        <dbReference type="EMBL" id="RCX32061.1"/>
    </source>
</evidence>
<accession>A0A369CER0</accession>
<keyword evidence="3" id="KW-1185">Reference proteome</keyword>
<dbReference type="InterPro" id="IPR009731">
    <property type="entry name" value="P-like"/>
</dbReference>
<name>A0A369CER0_9GAMM</name>
<evidence type="ECO:0000256" key="1">
    <source>
        <dbReference type="SAM" id="MobiDB-lite"/>
    </source>
</evidence>
<feature type="region of interest" description="Disordered" evidence="1">
    <location>
        <begin position="1"/>
        <end position="47"/>
    </location>
</feature>
<dbReference type="GO" id="GO:0006270">
    <property type="term" value="P:DNA replication initiation"/>
    <property type="evidence" value="ECO:0007669"/>
    <property type="project" value="InterPro"/>
</dbReference>
<proteinExistence type="predicted"/>